<keyword evidence="2" id="KW-1185">Reference proteome</keyword>
<evidence type="ECO:0000313" key="2">
    <source>
        <dbReference type="Proteomes" id="UP001152747"/>
    </source>
</evidence>
<dbReference type="Proteomes" id="UP001152747">
    <property type="component" value="Unassembled WGS sequence"/>
</dbReference>
<proteinExistence type="predicted"/>
<protein>
    <submittedName>
        <fullName evidence="1">Uncharacterized protein</fullName>
    </submittedName>
</protein>
<organism evidence="1 2">
    <name type="scientific">Caenorhabditis angaria</name>
    <dbReference type="NCBI Taxonomy" id="860376"/>
    <lineage>
        <taxon>Eukaryota</taxon>
        <taxon>Metazoa</taxon>
        <taxon>Ecdysozoa</taxon>
        <taxon>Nematoda</taxon>
        <taxon>Chromadorea</taxon>
        <taxon>Rhabditida</taxon>
        <taxon>Rhabditina</taxon>
        <taxon>Rhabditomorpha</taxon>
        <taxon>Rhabditoidea</taxon>
        <taxon>Rhabditidae</taxon>
        <taxon>Peloderinae</taxon>
        <taxon>Caenorhabditis</taxon>
    </lineage>
</organism>
<reference evidence="1" key="1">
    <citation type="submission" date="2022-11" db="EMBL/GenBank/DDBJ databases">
        <authorList>
            <person name="Kikuchi T."/>
        </authorList>
    </citation>
    <scope>NUCLEOTIDE SEQUENCE</scope>
    <source>
        <strain evidence="1">PS1010</strain>
    </source>
</reference>
<gene>
    <name evidence="1" type="ORF">CAMP_LOCUS5468</name>
</gene>
<name>A0A9P1ID00_9PELO</name>
<sequence>MPVGNTFRQAVKEQIQSTNFDSNSCDLFTSVSTFDCVCISATTNSKWINRFLCHFIDFNVIDLSMNNLP</sequence>
<accession>A0A9P1ID00</accession>
<dbReference type="AlphaFoldDB" id="A0A9P1ID00"/>
<comment type="caution">
    <text evidence="1">The sequence shown here is derived from an EMBL/GenBank/DDBJ whole genome shotgun (WGS) entry which is preliminary data.</text>
</comment>
<dbReference type="EMBL" id="CANHGI010000002">
    <property type="protein sequence ID" value="CAI5442831.1"/>
    <property type="molecule type" value="Genomic_DNA"/>
</dbReference>
<evidence type="ECO:0000313" key="1">
    <source>
        <dbReference type="EMBL" id="CAI5442831.1"/>
    </source>
</evidence>